<feature type="region of interest" description="Disordered" evidence="2">
    <location>
        <begin position="1"/>
        <end position="42"/>
    </location>
</feature>
<feature type="non-terminal residue" evidence="3">
    <location>
        <position position="1"/>
    </location>
</feature>
<comment type="similarity">
    <text evidence="1">Belongs to the eukaryotic ribosomal protein eL8 family.</text>
</comment>
<dbReference type="Proteomes" id="UP000663828">
    <property type="component" value="Unassembled WGS sequence"/>
</dbReference>
<dbReference type="EMBL" id="CAJNOR010009228">
    <property type="protein sequence ID" value="CAF1642424.1"/>
    <property type="molecule type" value="Genomic_DNA"/>
</dbReference>
<keyword evidence="4" id="KW-1185">Reference proteome</keyword>
<evidence type="ECO:0000256" key="2">
    <source>
        <dbReference type="SAM" id="MobiDB-lite"/>
    </source>
</evidence>
<reference evidence="3" key="1">
    <citation type="submission" date="2021-02" db="EMBL/GenBank/DDBJ databases">
        <authorList>
            <person name="Nowell W R."/>
        </authorList>
    </citation>
    <scope>NUCLEOTIDE SEQUENCE</scope>
</reference>
<dbReference type="GO" id="GO:0003723">
    <property type="term" value="F:RNA binding"/>
    <property type="evidence" value="ECO:0007669"/>
    <property type="project" value="UniProtKB-UniRule"/>
</dbReference>
<comment type="function">
    <text evidence="1">Component of the ribosome.</text>
</comment>
<keyword evidence="1" id="KW-0687">Ribonucleoprotein</keyword>
<dbReference type="GO" id="GO:0022625">
    <property type="term" value="C:cytosolic large ribosomal subunit"/>
    <property type="evidence" value="ECO:0007669"/>
    <property type="project" value="UniProtKB-UniRule"/>
</dbReference>
<dbReference type="InterPro" id="IPR001921">
    <property type="entry name" value="Ribosomal_eL8_euk"/>
</dbReference>
<keyword evidence="1" id="KW-0689">Ribosomal protein</keyword>
<evidence type="ECO:0000313" key="3">
    <source>
        <dbReference type="EMBL" id="CAF1642424.1"/>
    </source>
</evidence>
<dbReference type="AlphaFoldDB" id="A0A816DWW2"/>
<organism evidence="3 4">
    <name type="scientific">Adineta ricciae</name>
    <name type="common">Rotifer</name>
    <dbReference type="NCBI Taxonomy" id="249248"/>
    <lineage>
        <taxon>Eukaryota</taxon>
        <taxon>Metazoa</taxon>
        <taxon>Spiralia</taxon>
        <taxon>Gnathifera</taxon>
        <taxon>Rotifera</taxon>
        <taxon>Eurotatoria</taxon>
        <taxon>Bdelloidea</taxon>
        <taxon>Adinetida</taxon>
        <taxon>Adinetidae</taxon>
        <taxon>Adineta</taxon>
    </lineage>
</organism>
<feature type="compositionally biased region" description="Low complexity" evidence="2">
    <location>
        <begin position="1"/>
        <end position="31"/>
    </location>
</feature>
<accession>A0A816DWW2</accession>
<comment type="caution">
    <text evidence="3">The sequence shown here is derived from an EMBL/GenBank/DDBJ whole genome shotgun (WGS) entry which is preliminary data.</text>
</comment>
<evidence type="ECO:0000313" key="4">
    <source>
        <dbReference type="Proteomes" id="UP000663828"/>
    </source>
</evidence>
<gene>
    <name evidence="3" type="ORF">XAT740_LOCUS53554</name>
</gene>
<dbReference type="InterPro" id="IPR029064">
    <property type="entry name" value="Ribosomal_eL30-like_sf"/>
</dbReference>
<dbReference type="PRINTS" id="PR00882">
    <property type="entry name" value="RIBOSOMALL7A"/>
</dbReference>
<name>A0A816DWW2_ADIRI</name>
<dbReference type="Gene3D" id="3.30.1330.30">
    <property type="match status" value="1"/>
</dbReference>
<proteinExistence type="inferred from homology"/>
<evidence type="ECO:0000256" key="1">
    <source>
        <dbReference type="RuleBase" id="RU367042"/>
    </source>
</evidence>
<protein>
    <recommendedName>
        <fullName evidence="1">60S ribosomal protein L7a</fullName>
    </recommendedName>
</protein>
<sequence>MPPVTGSTKKTTTSTTSKTSSASGKTSSGALKKGKKKIAAAPLKSKVESKKLVNPLYEKRAKNFGIGQDIQPKRDLTRFVKWPQYVRVQRQRSVLLKRLKVPPPINQFT</sequence>